<gene>
    <name evidence="5" type="ORF">PPACK8108_LOCUS21650</name>
</gene>
<sequence>MILRLSSSQIKKSSEAILKSNHPTSSSRLDLYPIKINSSSRVSQIHKSKRMSTTLNSDGLSSKSDPIVIFGPSGTGKSTLLKKFQETEHWSNFGFSVSHTTRKPRPGEVDGVAYHFVIREEFEKMIGRGEFIEHAEFGGNLYGTSFRAVSEVSEKQNKNCILDIDAQKKKLRSMTKAECYFSKKKGVKLILKNNQILKNPFIIFISPPSLSSLKDRLIARGTESDQSLKLRLSMAKSEIDYAKTGVPNLIIVNDNLDKSYKKFEAACLNQIDNTSKASIKSDSIPDEDFLI</sequence>
<dbReference type="PROSITE" id="PS50052">
    <property type="entry name" value="GUANYLATE_KINASE_2"/>
    <property type="match status" value="1"/>
</dbReference>
<evidence type="ECO:0000259" key="4">
    <source>
        <dbReference type="PROSITE" id="PS50052"/>
    </source>
</evidence>
<dbReference type="InterPro" id="IPR027417">
    <property type="entry name" value="P-loop_NTPase"/>
</dbReference>
<dbReference type="SMART" id="SM00072">
    <property type="entry name" value="GuKc"/>
    <property type="match status" value="1"/>
</dbReference>
<feature type="domain" description="Guanylate kinase-like" evidence="4">
    <location>
        <begin position="64"/>
        <end position="268"/>
    </location>
</feature>
<evidence type="ECO:0000256" key="2">
    <source>
        <dbReference type="ARBA" id="ARBA00022679"/>
    </source>
</evidence>
<evidence type="ECO:0000256" key="1">
    <source>
        <dbReference type="ARBA" id="ARBA00005790"/>
    </source>
</evidence>
<dbReference type="PANTHER" id="PTHR23117">
    <property type="entry name" value="GUANYLATE KINASE-RELATED"/>
    <property type="match status" value="1"/>
</dbReference>
<keyword evidence="2" id="KW-0808">Transferase</keyword>
<comment type="caution">
    <text evidence="5">The sequence shown here is derived from an EMBL/GenBank/DDBJ whole genome shotgun (WGS) entry which is preliminary data.</text>
</comment>
<dbReference type="PROSITE" id="PS00856">
    <property type="entry name" value="GUANYLATE_KINASE_1"/>
    <property type="match status" value="1"/>
</dbReference>
<dbReference type="CDD" id="cd00071">
    <property type="entry name" value="GMPK"/>
    <property type="match status" value="1"/>
</dbReference>
<organism evidence="5 6">
    <name type="scientific">Phakopsora pachyrhizi</name>
    <name type="common">Asian soybean rust disease fungus</name>
    <dbReference type="NCBI Taxonomy" id="170000"/>
    <lineage>
        <taxon>Eukaryota</taxon>
        <taxon>Fungi</taxon>
        <taxon>Dikarya</taxon>
        <taxon>Basidiomycota</taxon>
        <taxon>Pucciniomycotina</taxon>
        <taxon>Pucciniomycetes</taxon>
        <taxon>Pucciniales</taxon>
        <taxon>Phakopsoraceae</taxon>
        <taxon>Phakopsora</taxon>
    </lineage>
</organism>
<name>A0AAV0BI75_PHAPC</name>
<dbReference type="AlphaFoldDB" id="A0AAV0BI75"/>
<comment type="similarity">
    <text evidence="1">Belongs to the guanylate kinase family.</text>
</comment>
<reference evidence="5" key="1">
    <citation type="submission" date="2022-06" db="EMBL/GenBank/DDBJ databases">
        <authorList>
            <consortium name="SYNGENTA / RWTH Aachen University"/>
        </authorList>
    </citation>
    <scope>NUCLEOTIDE SEQUENCE</scope>
</reference>
<dbReference type="Proteomes" id="UP001153365">
    <property type="component" value="Unassembled WGS sequence"/>
</dbReference>
<dbReference type="InterPro" id="IPR020590">
    <property type="entry name" value="Guanylate_kinase_CS"/>
</dbReference>
<dbReference type="EMBL" id="CALTRL010005823">
    <property type="protein sequence ID" value="CAH7686938.1"/>
    <property type="molecule type" value="Genomic_DNA"/>
</dbReference>
<accession>A0AAV0BI75</accession>
<evidence type="ECO:0000256" key="3">
    <source>
        <dbReference type="ARBA" id="ARBA00022777"/>
    </source>
</evidence>
<dbReference type="GO" id="GO:0005829">
    <property type="term" value="C:cytosol"/>
    <property type="evidence" value="ECO:0007669"/>
    <property type="project" value="TreeGrafter"/>
</dbReference>
<evidence type="ECO:0000313" key="6">
    <source>
        <dbReference type="Proteomes" id="UP001153365"/>
    </source>
</evidence>
<keyword evidence="6" id="KW-1185">Reference proteome</keyword>
<dbReference type="Pfam" id="PF00625">
    <property type="entry name" value="Guanylate_kin"/>
    <property type="match status" value="2"/>
</dbReference>
<dbReference type="SUPFAM" id="SSF52540">
    <property type="entry name" value="P-loop containing nucleoside triphosphate hydrolases"/>
    <property type="match status" value="1"/>
</dbReference>
<dbReference type="GO" id="GO:0004385">
    <property type="term" value="F:GMP kinase activity"/>
    <property type="evidence" value="ECO:0007669"/>
    <property type="project" value="TreeGrafter"/>
</dbReference>
<evidence type="ECO:0000313" key="5">
    <source>
        <dbReference type="EMBL" id="CAH7686938.1"/>
    </source>
</evidence>
<proteinExistence type="inferred from homology"/>
<keyword evidence="3 5" id="KW-0418">Kinase</keyword>
<dbReference type="PANTHER" id="PTHR23117:SF13">
    <property type="entry name" value="GUANYLATE KINASE"/>
    <property type="match status" value="1"/>
</dbReference>
<dbReference type="InterPro" id="IPR008144">
    <property type="entry name" value="Guanylate_kin-like_dom"/>
</dbReference>
<protein>
    <submittedName>
        <fullName evidence="5">Guanylate kinase</fullName>
    </submittedName>
</protein>
<dbReference type="InterPro" id="IPR008145">
    <property type="entry name" value="GK/Ca_channel_bsu"/>
</dbReference>
<dbReference type="Gene3D" id="3.40.50.300">
    <property type="entry name" value="P-loop containing nucleotide triphosphate hydrolases"/>
    <property type="match status" value="1"/>
</dbReference>